<keyword evidence="1" id="KW-0732">Signal</keyword>
<proteinExistence type="predicted"/>
<dbReference type="EMBL" id="BPLR01011746">
    <property type="protein sequence ID" value="GIY48731.1"/>
    <property type="molecule type" value="Genomic_DNA"/>
</dbReference>
<organism evidence="2 3">
    <name type="scientific">Caerostris extrusa</name>
    <name type="common">Bark spider</name>
    <name type="synonym">Caerostris bankana</name>
    <dbReference type="NCBI Taxonomy" id="172846"/>
    <lineage>
        <taxon>Eukaryota</taxon>
        <taxon>Metazoa</taxon>
        <taxon>Ecdysozoa</taxon>
        <taxon>Arthropoda</taxon>
        <taxon>Chelicerata</taxon>
        <taxon>Arachnida</taxon>
        <taxon>Araneae</taxon>
        <taxon>Araneomorphae</taxon>
        <taxon>Entelegynae</taxon>
        <taxon>Araneoidea</taxon>
        <taxon>Araneidae</taxon>
        <taxon>Caerostris</taxon>
    </lineage>
</organism>
<evidence type="ECO:0000313" key="3">
    <source>
        <dbReference type="Proteomes" id="UP001054945"/>
    </source>
</evidence>
<feature type="signal peptide" evidence="1">
    <location>
        <begin position="1"/>
        <end position="21"/>
    </location>
</feature>
<sequence length="81" mass="9018">MPMIPNIKLLVIGMILQTVKAIPCWEITIIFCKRDAFPLFADIIDKLENNSTACSAIIAADEVTAMKELSAPKHTFKIRSL</sequence>
<protein>
    <submittedName>
        <fullName evidence="2">Uncharacterized protein</fullName>
    </submittedName>
</protein>
<name>A0AAV4TTG6_CAEEX</name>
<feature type="chain" id="PRO_5043898853" evidence="1">
    <location>
        <begin position="22"/>
        <end position="81"/>
    </location>
</feature>
<reference evidence="2 3" key="1">
    <citation type="submission" date="2021-06" db="EMBL/GenBank/DDBJ databases">
        <title>Caerostris extrusa draft genome.</title>
        <authorList>
            <person name="Kono N."/>
            <person name="Arakawa K."/>
        </authorList>
    </citation>
    <scope>NUCLEOTIDE SEQUENCE [LARGE SCALE GENOMIC DNA]</scope>
</reference>
<evidence type="ECO:0000313" key="2">
    <source>
        <dbReference type="EMBL" id="GIY48731.1"/>
    </source>
</evidence>
<comment type="caution">
    <text evidence="2">The sequence shown here is derived from an EMBL/GenBank/DDBJ whole genome shotgun (WGS) entry which is preliminary data.</text>
</comment>
<gene>
    <name evidence="2" type="ORF">CEXT_465401</name>
</gene>
<dbReference type="AlphaFoldDB" id="A0AAV4TTG6"/>
<evidence type="ECO:0000256" key="1">
    <source>
        <dbReference type="SAM" id="SignalP"/>
    </source>
</evidence>
<keyword evidence="3" id="KW-1185">Reference proteome</keyword>
<dbReference type="Proteomes" id="UP001054945">
    <property type="component" value="Unassembled WGS sequence"/>
</dbReference>
<accession>A0AAV4TTG6</accession>